<evidence type="ECO:0000256" key="6">
    <source>
        <dbReference type="ARBA" id="ARBA00022741"/>
    </source>
</evidence>
<keyword evidence="13" id="KW-0511">Multifunctional enzyme</keyword>
<dbReference type="CDD" id="cd01171">
    <property type="entry name" value="YXKO-related"/>
    <property type="match status" value="1"/>
</dbReference>
<dbReference type="EC" id="5.1.99.6" evidence="19"/>
<accession>A0A521ETA7</accession>
<dbReference type="PROSITE" id="PS51385">
    <property type="entry name" value="YJEF_N"/>
    <property type="match status" value="1"/>
</dbReference>
<dbReference type="EC" id="4.2.1.136" evidence="19"/>
<dbReference type="PANTHER" id="PTHR12592:SF0">
    <property type="entry name" value="ATP-DEPENDENT (S)-NAD(P)H-HYDRATE DEHYDRATASE"/>
    <property type="match status" value="1"/>
</dbReference>
<dbReference type="GO" id="GO:0005524">
    <property type="term" value="F:ATP binding"/>
    <property type="evidence" value="ECO:0007669"/>
    <property type="project" value="UniProtKB-UniRule"/>
</dbReference>
<comment type="cofactor">
    <cofactor evidence="17">
        <name>Mg(2+)</name>
        <dbReference type="ChEBI" id="CHEBI:18420"/>
    </cofactor>
</comment>
<proteinExistence type="inferred from homology"/>
<evidence type="ECO:0000256" key="2">
    <source>
        <dbReference type="ARBA" id="ARBA00000909"/>
    </source>
</evidence>
<evidence type="ECO:0000256" key="9">
    <source>
        <dbReference type="ARBA" id="ARBA00022958"/>
    </source>
</evidence>
<dbReference type="SUPFAM" id="SSF64153">
    <property type="entry name" value="YjeF N-terminal domain-like"/>
    <property type="match status" value="1"/>
</dbReference>
<dbReference type="PROSITE" id="PS51383">
    <property type="entry name" value="YJEF_C_3"/>
    <property type="match status" value="1"/>
</dbReference>
<name>A0A521ETA7_SACCC</name>
<feature type="binding site" evidence="17">
    <location>
        <position position="328"/>
    </location>
    <ligand>
        <name>(6S)-NADPHX</name>
        <dbReference type="ChEBI" id="CHEBI:64076"/>
    </ligand>
</feature>
<evidence type="ECO:0000256" key="5">
    <source>
        <dbReference type="ARBA" id="ARBA00022723"/>
    </source>
</evidence>
<dbReference type="OrthoDB" id="9806925at2"/>
<dbReference type="PIRSF" id="PIRSF017184">
    <property type="entry name" value="Nnr"/>
    <property type="match status" value="1"/>
</dbReference>
<feature type="binding site" evidence="18">
    <location>
        <position position="142"/>
    </location>
    <ligand>
        <name>(6S)-NADPHX</name>
        <dbReference type="ChEBI" id="CHEBI:64076"/>
    </ligand>
</feature>
<evidence type="ECO:0000259" key="20">
    <source>
        <dbReference type="PROSITE" id="PS51383"/>
    </source>
</evidence>
<keyword evidence="12 17" id="KW-0456">Lyase</keyword>
<dbReference type="AlphaFoldDB" id="A0A521ETA7"/>
<keyword evidence="11 18" id="KW-0413">Isomerase</keyword>
<dbReference type="PANTHER" id="PTHR12592">
    <property type="entry name" value="ATP-DEPENDENT (S)-NAD(P)H-HYDRATE DEHYDRATASE FAMILY MEMBER"/>
    <property type="match status" value="1"/>
</dbReference>
<feature type="binding site" evidence="18">
    <location>
        <begin position="56"/>
        <end position="60"/>
    </location>
    <ligand>
        <name>(6S)-NADPHX</name>
        <dbReference type="ChEBI" id="CHEBI:64076"/>
    </ligand>
</feature>
<dbReference type="HAMAP" id="MF_01965">
    <property type="entry name" value="NADHX_dehydratase"/>
    <property type="match status" value="1"/>
</dbReference>
<dbReference type="InterPro" id="IPR036652">
    <property type="entry name" value="YjeF_N_dom_sf"/>
</dbReference>
<evidence type="ECO:0000256" key="13">
    <source>
        <dbReference type="ARBA" id="ARBA00023268"/>
    </source>
</evidence>
<dbReference type="Proteomes" id="UP000319040">
    <property type="component" value="Unassembled WGS sequence"/>
</dbReference>
<keyword evidence="9 18" id="KW-0630">Potassium</keyword>
<feature type="binding site" evidence="17">
    <location>
        <position position="445"/>
    </location>
    <ligand>
        <name>(6S)-NADPHX</name>
        <dbReference type="ChEBI" id="CHEBI:64076"/>
    </ligand>
</feature>
<dbReference type="Gene3D" id="3.40.1190.20">
    <property type="match status" value="1"/>
</dbReference>
<feature type="binding site" evidence="18">
    <location>
        <position position="160"/>
    </location>
    <ligand>
        <name>(6S)-NADPHX</name>
        <dbReference type="ChEBI" id="CHEBI:64076"/>
    </ligand>
</feature>
<reference evidence="22 23" key="1">
    <citation type="submission" date="2017-05" db="EMBL/GenBank/DDBJ databases">
        <authorList>
            <person name="Varghese N."/>
            <person name="Submissions S."/>
        </authorList>
    </citation>
    <scope>NUCLEOTIDE SEQUENCE [LARGE SCALE GENOMIC DNA]</scope>
    <source>
        <strain evidence="22 23">DSM 27040</strain>
    </source>
</reference>
<evidence type="ECO:0000259" key="21">
    <source>
        <dbReference type="PROSITE" id="PS51385"/>
    </source>
</evidence>
<dbReference type="Pfam" id="PF03853">
    <property type="entry name" value="YjeF_N"/>
    <property type="match status" value="1"/>
</dbReference>
<comment type="similarity">
    <text evidence="17">Belongs to the NnrD/CARKD family.</text>
</comment>
<evidence type="ECO:0000256" key="8">
    <source>
        <dbReference type="ARBA" id="ARBA00022857"/>
    </source>
</evidence>
<dbReference type="InterPro" id="IPR029056">
    <property type="entry name" value="Ribokinase-like"/>
</dbReference>
<evidence type="ECO:0000256" key="15">
    <source>
        <dbReference type="ARBA" id="ARBA00048238"/>
    </source>
</evidence>
<dbReference type="InterPro" id="IPR004443">
    <property type="entry name" value="YjeF_N_dom"/>
</dbReference>
<dbReference type="InterPro" id="IPR030677">
    <property type="entry name" value="Nnr"/>
</dbReference>
<dbReference type="HAMAP" id="MF_01966">
    <property type="entry name" value="NADHX_epimerase"/>
    <property type="match status" value="1"/>
</dbReference>
<dbReference type="RefSeq" id="WP_142534466.1">
    <property type="nucleotide sequence ID" value="NZ_FXTB01000011.1"/>
</dbReference>
<feature type="binding site" evidence="17">
    <location>
        <position position="265"/>
    </location>
    <ligand>
        <name>(6S)-NADPHX</name>
        <dbReference type="ChEBI" id="CHEBI:64076"/>
    </ligand>
</feature>
<evidence type="ECO:0000256" key="3">
    <source>
        <dbReference type="ARBA" id="ARBA00006001"/>
    </source>
</evidence>
<dbReference type="NCBIfam" id="TIGR00196">
    <property type="entry name" value="yjeF_cterm"/>
    <property type="match status" value="1"/>
</dbReference>
<comment type="similarity">
    <text evidence="18">Belongs to the NnrE/AIBP family.</text>
</comment>
<keyword evidence="8 17" id="KW-0521">NADP</keyword>
<feature type="domain" description="YjeF N-terminal" evidence="21">
    <location>
        <begin position="9"/>
        <end position="220"/>
    </location>
</feature>
<feature type="domain" description="YjeF C-terminal" evidence="20">
    <location>
        <begin position="230"/>
        <end position="504"/>
    </location>
</feature>
<evidence type="ECO:0000256" key="7">
    <source>
        <dbReference type="ARBA" id="ARBA00022840"/>
    </source>
</evidence>
<comment type="similarity">
    <text evidence="4 19">In the C-terminal section; belongs to the NnrD/CARKD family.</text>
</comment>
<dbReference type="GO" id="GO:0046496">
    <property type="term" value="P:nicotinamide nucleotide metabolic process"/>
    <property type="evidence" value="ECO:0007669"/>
    <property type="project" value="UniProtKB-UniRule"/>
</dbReference>
<comment type="similarity">
    <text evidence="3 19">In the N-terminal section; belongs to the NnrE/AIBP family.</text>
</comment>
<comment type="subunit">
    <text evidence="17">Homotetramer.</text>
</comment>
<comment type="catalytic activity">
    <reaction evidence="16 17 19">
        <text>(6S)-NADPHX + ADP = AMP + phosphate + NADPH + H(+)</text>
        <dbReference type="Rhea" id="RHEA:32235"/>
        <dbReference type="ChEBI" id="CHEBI:15378"/>
        <dbReference type="ChEBI" id="CHEBI:43474"/>
        <dbReference type="ChEBI" id="CHEBI:57783"/>
        <dbReference type="ChEBI" id="CHEBI:64076"/>
        <dbReference type="ChEBI" id="CHEBI:456215"/>
        <dbReference type="ChEBI" id="CHEBI:456216"/>
        <dbReference type="EC" id="4.2.1.136"/>
    </reaction>
</comment>
<keyword evidence="23" id="KW-1185">Reference proteome</keyword>
<keyword evidence="5 18" id="KW-0479">Metal-binding</keyword>
<evidence type="ECO:0000256" key="14">
    <source>
        <dbReference type="ARBA" id="ARBA00025153"/>
    </source>
</evidence>
<feature type="binding site" evidence="18">
    <location>
        <position position="57"/>
    </location>
    <ligand>
        <name>K(+)</name>
        <dbReference type="ChEBI" id="CHEBI:29103"/>
    </ligand>
</feature>
<dbReference type="GO" id="GO:0110051">
    <property type="term" value="P:metabolite repair"/>
    <property type="evidence" value="ECO:0007669"/>
    <property type="project" value="TreeGrafter"/>
</dbReference>
<feature type="binding site" evidence="18">
    <location>
        <position position="127"/>
    </location>
    <ligand>
        <name>K(+)</name>
        <dbReference type="ChEBI" id="CHEBI:29103"/>
    </ligand>
</feature>
<dbReference type="SUPFAM" id="SSF53613">
    <property type="entry name" value="Ribokinase-like"/>
    <property type="match status" value="1"/>
</dbReference>
<protein>
    <recommendedName>
        <fullName evidence="19">Bifunctional NAD(P)H-hydrate repair enzyme</fullName>
    </recommendedName>
    <alternativeName>
        <fullName evidence="19">Nicotinamide nucleotide repair protein</fullName>
    </alternativeName>
    <domain>
        <recommendedName>
            <fullName evidence="19">ADP-dependent (S)-NAD(P)H-hydrate dehydratase</fullName>
            <ecNumber evidence="19">4.2.1.136</ecNumber>
        </recommendedName>
        <alternativeName>
            <fullName evidence="19">ADP-dependent NAD(P)HX dehydratase</fullName>
        </alternativeName>
    </domain>
    <domain>
        <recommendedName>
            <fullName evidence="19">NAD(P)H-hydrate epimerase</fullName>
            <ecNumber evidence="19">5.1.99.6</ecNumber>
        </recommendedName>
    </domain>
</protein>
<comment type="function">
    <text evidence="17">Catalyzes the dehydration of the S-form of NAD(P)HX at the expense of ADP, which is converted to AMP. Together with NAD(P)HX epimerase, which catalyzes the epimerization of the S- and R-forms, the enzyme allows the repair of both epimers of NAD(P)HX, a damaged form of NAD(P)H that is a result of enzymatic or heat-dependent hydration.</text>
</comment>
<feature type="binding site" evidence="18">
    <location>
        <position position="163"/>
    </location>
    <ligand>
        <name>K(+)</name>
        <dbReference type="ChEBI" id="CHEBI:29103"/>
    </ligand>
</feature>
<keyword evidence="6 17" id="KW-0547">Nucleotide-binding</keyword>
<evidence type="ECO:0000256" key="19">
    <source>
        <dbReference type="PIRNR" id="PIRNR017184"/>
    </source>
</evidence>
<evidence type="ECO:0000256" key="17">
    <source>
        <dbReference type="HAMAP-Rule" id="MF_01965"/>
    </source>
</evidence>
<evidence type="ECO:0000256" key="16">
    <source>
        <dbReference type="ARBA" id="ARBA00049209"/>
    </source>
</evidence>
<comment type="catalytic activity">
    <reaction evidence="1 18 19">
        <text>(6R)-NADHX = (6S)-NADHX</text>
        <dbReference type="Rhea" id="RHEA:32215"/>
        <dbReference type="ChEBI" id="CHEBI:64074"/>
        <dbReference type="ChEBI" id="CHEBI:64075"/>
        <dbReference type="EC" id="5.1.99.6"/>
    </reaction>
</comment>
<evidence type="ECO:0000256" key="1">
    <source>
        <dbReference type="ARBA" id="ARBA00000013"/>
    </source>
</evidence>
<feature type="binding site" evidence="17">
    <location>
        <position position="444"/>
    </location>
    <ligand>
        <name>AMP</name>
        <dbReference type="ChEBI" id="CHEBI:456215"/>
    </ligand>
</feature>
<dbReference type="Gene3D" id="3.40.50.10260">
    <property type="entry name" value="YjeF N-terminal domain"/>
    <property type="match status" value="1"/>
</dbReference>
<dbReference type="Pfam" id="PF01256">
    <property type="entry name" value="Carb_kinase"/>
    <property type="match status" value="1"/>
</dbReference>
<gene>
    <name evidence="17" type="primary">nnrD</name>
    <name evidence="18" type="synonym">nnrE</name>
    <name evidence="22" type="ORF">SAMN06265379_11118</name>
</gene>
<dbReference type="GO" id="GO:0046872">
    <property type="term" value="F:metal ion binding"/>
    <property type="evidence" value="ECO:0007669"/>
    <property type="project" value="UniProtKB-UniRule"/>
</dbReference>
<dbReference type="InterPro" id="IPR000631">
    <property type="entry name" value="CARKD"/>
</dbReference>
<dbReference type="GO" id="GO:0052855">
    <property type="term" value="F:ADP-dependent NAD(P)H-hydrate dehydratase activity"/>
    <property type="evidence" value="ECO:0007669"/>
    <property type="project" value="UniProtKB-UniRule"/>
</dbReference>
<keyword evidence="10 17" id="KW-0520">NAD</keyword>
<evidence type="ECO:0000313" key="22">
    <source>
        <dbReference type="EMBL" id="SMO87144.1"/>
    </source>
</evidence>
<evidence type="ECO:0000313" key="23">
    <source>
        <dbReference type="Proteomes" id="UP000319040"/>
    </source>
</evidence>
<comment type="cofactor">
    <cofactor evidence="18 19">
        <name>K(+)</name>
        <dbReference type="ChEBI" id="CHEBI:29103"/>
    </cofactor>
    <text evidence="18 19">Binds 1 potassium ion per subunit.</text>
</comment>
<feature type="binding site" evidence="17">
    <location>
        <begin position="415"/>
        <end position="419"/>
    </location>
    <ligand>
        <name>AMP</name>
        <dbReference type="ChEBI" id="CHEBI:456215"/>
    </ligand>
</feature>
<evidence type="ECO:0000256" key="18">
    <source>
        <dbReference type="HAMAP-Rule" id="MF_01966"/>
    </source>
</evidence>
<comment type="function">
    <text evidence="14 19">Bifunctional enzyme that catalyzes the epimerization of the S- and R-forms of NAD(P)HX and the dehydration of the S-form of NAD(P)HX at the expense of ADP, which is converted to AMP. This allows the repair of both epimers of NAD(P)HX, a damaged form of NAD(P)H that is a result of enzymatic or heat-dependent hydration.</text>
</comment>
<comment type="function">
    <text evidence="18">Catalyzes the epimerization of the S- and R-forms of NAD(P)HX, a damaged form of NAD(P)H that is a result of enzymatic or heat-dependent hydration. This is a prerequisite for the S-specific NAD(P)H-hydrate dehydratase to allow the repair of both epimers of NAD(P)HX.</text>
</comment>
<comment type="catalytic activity">
    <reaction evidence="2 18 19">
        <text>(6R)-NADPHX = (6S)-NADPHX</text>
        <dbReference type="Rhea" id="RHEA:32227"/>
        <dbReference type="ChEBI" id="CHEBI:64076"/>
        <dbReference type="ChEBI" id="CHEBI:64077"/>
        <dbReference type="EC" id="5.1.99.6"/>
    </reaction>
</comment>
<evidence type="ECO:0000256" key="11">
    <source>
        <dbReference type="ARBA" id="ARBA00023235"/>
    </source>
</evidence>
<dbReference type="NCBIfam" id="TIGR00197">
    <property type="entry name" value="yjeF_nterm"/>
    <property type="match status" value="1"/>
</dbReference>
<dbReference type="GO" id="GO:0052856">
    <property type="term" value="F:NAD(P)HX epimerase activity"/>
    <property type="evidence" value="ECO:0007669"/>
    <property type="project" value="UniProtKB-UniRule"/>
</dbReference>
<comment type="catalytic activity">
    <reaction evidence="15 17 19">
        <text>(6S)-NADHX + ADP = AMP + phosphate + NADH + H(+)</text>
        <dbReference type="Rhea" id="RHEA:32223"/>
        <dbReference type="ChEBI" id="CHEBI:15378"/>
        <dbReference type="ChEBI" id="CHEBI:43474"/>
        <dbReference type="ChEBI" id="CHEBI:57945"/>
        <dbReference type="ChEBI" id="CHEBI:64074"/>
        <dbReference type="ChEBI" id="CHEBI:456215"/>
        <dbReference type="ChEBI" id="CHEBI:456216"/>
        <dbReference type="EC" id="4.2.1.136"/>
    </reaction>
</comment>
<evidence type="ECO:0000256" key="12">
    <source>
        <dbReference type="ARBA" id="ARBA00023239"/>
    </source>
</evidence>
<dbReference type="EMBL" id="FXTB01000011">
    <property type="protein sequence ID" value="SMO87144.1"/>
    <property type="molecule type" value="Genomic_DNA"/>
</dbReference>
<evidence type="ECO:0000256" key="10">
    <source>
        <dbReference type="ARBA" id="ARBA00023027"/>
    </source>
</evidence>
<keyword evidence="7 17" id="KW-0067">ATP-binding</keyword>
<sequence>MKILAPQQIRDLDQYTIQHEPISSIDLMERAAQHVASELMEKFYNKRFCIFVGTGNNGGDGLAVARVLDDFAYTVKVILVKTSVKLSADASINLDRLLKTNPTCLSTVKKIGEVDFGQIKKDAIIVDALFGSGLSRPLEGLYKSVVDAINELPNKVVSIDIPSGLFAEYDKNSAQGNSIIRAHTTLSFQMPKLSFFMPESGCHVGQWHVLDIGLARNFIREQPCSHYVVSKKQIKKLRKKRPLHSHKGNYGHALLIAGSYGKMGASIIASKACLRSGVGLLTAHVPHWGYGIIQSAVPEAMTSIDRSDMFFTEFPDLNTFSAIGIGPGLNKKRNTVLAFETMLDNMNSQALVIDADGLNILSENKHLLGKVPENAILTPHPKEFERLVGVWNNDMDKLSRLKKFCQQYQVFTVLKGAYTVTCTPNGTCYFNTTGNPGMATAGSGDALTGIITGLLAQNYSPEEAAVVGVYLHGKAGDLALKKESTESMTALDIISCLGAAFKKIG</sequence>
<organism evidence="22 23">
    <name type="scientific">Saccharicrinis carchari</name>
    <dbReference type="NCBI Taxonomy" id="1168039"/>
    <lineage>
        <taxon>Bacteria</taxon>
        <taxon>Pseudomonadati</taxon>
        <taxon>Bacteroidota</taxon>
        <taxon>Bacteroidia</taxon>
        <taxon>Marinilabiliales</taxon>
        <taxon>Marinilabiliaceae</taxon>
        <taxon>Saccharicrinis</taxon>
    </lineage>
</organism>
<evidence type="ECO:0000256" key="4">
    <source>
        <dbReference type="ARBA" id="ARBA00009524"/>
    </source>
</evidence>
<feature type="binding site" evidence="18">
    <location>
        <begin position="131"/>
        <end position="137"/>
    </location>
    <ligand>
        <name>(6S)-NADPHX</name>
        <dbReference type="ChEBI" id="CHEBI:64076"/>
    </ligand>
</feature>
<feature type="binding site" evidence="17">
    <location>
        <position position="380"/>
    </location>
    <ligand>
        <name>(6S)-NADPHX</name>
        <dbReference type="ChEBI" id="CHEBI:64076"/>
    </ligand>
</feature>